<comment type="subunit">
    <text evidence="3">Homodimer.</text>
</comment>
<comment type="similarity">
    <text evidence="2">Belongs to the class-I pyridoxal-phosphate-dependent aminotransferase family.</text>
</comment>
<dbReference type="GO" id="GO:0004838">
    <property type="term" value="F:L-tyrosine-2-oxoglutarate transaminase activity"/>
    <property type="evidence" value="ECO:0007669"/>
    <property type="project" value="TreeGrafter"/>
</dbReference>
<evidence type="ECO:0000256" key="6">
    <source>
        <dbReference type="ARBA" id="ARBA00022898"/>
    </source>
</evidence>
<sequence>MFDQLKPQPADALLSLIKLYNADPRDSKIDLGVGVYRDETGGTPVFAAVKSAERRLIETQDSKAYLGPEGDVGFVAAVCDLALDGAVADDRVAGLQTPGGTGALRLAIELVVRNLPEATFWVGTPTWPVHMSILTGLGARVRTYEHFDVQRQAFNADAMLAAAREAGRGDIFLLHGCCHNPTGADLAPEHWREVAQILSANGAVPLIDLAYHGLGEGLGADAAGARHMIGALPEALIAYSCDKNFGVYRERTGAVFAIAADCAAAEVAGSNLATIARNNWSMPPDHGAAVARLILTDAELRVQWQDELQGMQARLSRIRQRLAACGKAGDVDLSHIAAQRGMFATLPLSPAAIAALRERHGVYMAGSGRINIAGLAERDCDRFAAALADVEGL</sequence>
<evidence type="ECO:0000256" key="3">
    <source>
        <dbReference type="ARBA" id="ARBA00011738"/>
    </source>
</evidence>
<dbReference type="GO" id="GO:0042802">
    <property type="term" value="F:identical protein binding"/>
    <property type="evidence" value="ECO:0007669"/>
    <property type="project" value="TreeGrafter"/>
</dbReference>
<dbReference type="GO" id="GO:0004069">
    <property type="term" value="F:L-aspartate:2-oxoglutarate aminotransferase activity"/>
    <property type="evidence" value="ECO:0007669"/>
    <property type="project" value="TreeGrafter"/>
</dbReference>
<evidence type="ECO:0000256" key="2">
    <source>
        <dbReference type="ARBA" id="ARBA00007441"/>
    </source>
</evidence>
<dbReference type="GO" id="GO:0005829">
    <property type="term" value="C:cytosol"/>
    <property type="evidence" value="ECO:0007669"/>
    <property type="project" value="TreeGrafter"/>
</dbReference>
<dbReference type="InterPro" id="IPR000796">
    <property type="entry name" value="Asp_trans"/>
</dbReference>
<evidence type="ECO:0000313" key="9">
    <source>
        <dbReference type="Proteomes" id="UP000286100"/>
    </source>
</evidence>
<dbReference type="Gene3D" id="3.90.1150.10">
    <property type="entry name" value="Aspartate Aminotransferase, domain 1"/>
    <property type="match status" value="1"/>
</dbReference>
<comment type="caution">
    <text evidence="8">The sequence shown here is derived from an EMBL/GenBank/DDBJ whole genome shotgun (WGS) entry which is preliminary data.</text>
</comment>
<dbReference type="AlphaFoldDB" id="A0A418W6W7"/>
<dbReference type="Proteomes" id="UP000286100">
    <property type="component" value="Unassembled WGS sequence"/>
</dbReference>
<dbReference type="InterPro" id="IPR015422">
    <property type="entry name" value="PyrdxlP-dep_Trfase_small"/>
</dbReference>
<name>A0A418W6W7_9SPHN</name>
<keyword evidence="5 8" id="KW-0808">Transferase</keyword>
<dbReference type="InterPro" id="IPR015424">
    <property type="entry name" value="PyrdxlP-dep_Trfase"/>
</dbReference>
<evidence type="ECO:0000256" key="4">
    <source>
        <dbReference type="ARBA" id="ARBA00022576"/>
    </source>
</evidence>
<keyword evidence="4 8" id="KW-0032">Aminotransferase</keyword>
<dbReference type="Pfam" id="PF00155">
    <property type="entry name" value="Aminotran_1_2"/>
    <property type="match status" value="1"/>
</dbReference>
<dbReference type="PANTHER" id="PTHR11879">
    <property type="entry name" value="ASPARTATE AMINOTRANSFERASE"/>
    <property type="match status" value="1"/>
</dbReference>
<evidence type="ECO:0000313" key="8">
    <source>
        <dbReference type="EMBL" id="RJF85759.1"/>
    </source>
</evidence>
<dbReference type="PRINTS" id="PR00799">
    <property type="entry name" value="TRANSAMINASE"/>
</dbReference>
<dbReference type="GO" id="GO:0033585">
    <property type="term" value="P:L-phenylalanine biosynthetic process from chorismate via phenylpyruvate"/>
    <property type="evidence" value="ECO:0007669"/>
    <property type="project" value="TreeGrafter"/>
</dbReference>
<dbReference type="Gene3D" id="3.40.640.10">
    <property type="entry name" value="Type I PLP-dependent aspartate aminotransferase-like (Major domain)"/>
    <property type="match status" value="1"/>
</dbReference>
<evidence type="ECO:0000256" key="5">
    <source>
        <dbReference type="ARBA" id="ARBA00022679"/>
    </source>
</evidence>
<comment type="cofactor">
    <cofactor evidence="1">
        <name>pyridoxal 5'-phosphate</name>
        <dbReference type="ChEBI" id="CHEBI:597326"/>
    </cofactor>
</comment>
<dbReference type="CDD" id="cd00609">
    <property type="entry name" value="AAT_like"/>
    <property type="match status" value="1"/>
</dbReference>
<proteinExistence type="inferred from homology"/>
<protein>
    <submittedName>
        <fullName evidence="8">Aspartate/tyrosine/aromatic aminotransferase</fullName>
    </submittedName>
</protein>
<feature type="domain" description="Aminotransferase class I/classII large" evidence="7">
    <location>
        <begin position="27"/>
        <end position="387"/>
    </location>
</feature>
<dbReference type="InterPro" id="IPR004839">
    <property type="entry name" value="Aminotransferase_I/II_large"/>
</dbReference>
<dbReference type="PANTHER" id="PTHR11879:SF22">
    <property type="entry name" value="ASPARTATE AMINOTRANSFERASE, MITOCHONDRIAL"/>
    <property type="match status" value="1"/>
</dbReference>
<keyword evidence="6" id="KW-0663">Pyridoxal phosphate</keyword>
<evidence type="ECO:0000256" key="1">
    <source>
        <dbReference type="ARBA" id="ARBA00001933"/>
    </source>
</evidence>
<evidence type="ECO:0000259" key="7">
    <source>
        <dbReference type="Pfam" id="PF00155"/>
    </source>
</evidence>
<keyword evidence="9" id="KW-1185">Reference proteome</keyword>
<gene>
    <name evidence="8" type="ORF">D3876_17925</name>
</gene>
<dbReference type="InterPro" id="IPR015421">
    <property type="entry name" value="PyrdxlP-dep_Trfase_major"/>
</dbReference>
<dbReference type="NCBIfam" id="NF006719">
    <property type="entry name" value="PRK09257.1"/>
    <property type="match status" value="1"/>
</dbReference>
<dbReference type="SUPFAM" id="SSF53383">
    <property type="entry name" value="PLP-dependent transferases"/>
    <property type="match status" value="1"/>
</dbReference>
<organism evidence="8 9">
    <name type="scientific">Sphingomonas cavernae</name>
    <dbReference type="NCBI Taxonomy" id="2320861"/>
    <lineage>
        <taxon>Bacteria</taxon>
        <taxon>Pseudomonadati</taxon>
        <taxon>Pseudomonadota</taxon>
        <taxon>Alphaproteobacteria</taxon>
        <taxon>Sphingomonadales</taxon>
        <taxon>Sphingomonadaceae</taxon>
        <taxon>Sphingomonas</taxon>
    </lineage>
</organism>
<reference evidence="8 9" key="1">
    <citation type="submission" date="2018-09" db="EMBL/GenBank/DDBJ databases">
        <authorList>
            <person name="Zhu H."/>
        </authorList>
    </citation>
    <scope>NUCLEOTIDE SEQUENCE [LARGE SCALE GENOMIC DNA]</scope>
    <source>
        <strain evidence="8 9">K2R01-6</strain>
    </source>
</reference>
<accession>A0A418W6W7</accession>
<dbReference type="OrthoDB" id="9766445at2"/>
<dbReference type="GO" id="GO:0030170">
    <property type="term" value="F:pyridoxal phosphate binding"/>
    <property type="evidence" value="ECO:0007669"/>
    <property type="project" value="InterPro"/>
</dbReference>
<dbReference type="EMBL" id="QYUM01000004">
    <property type="protein sequence ID" value="RJF85759.1"/>
    <property type="molecule type" value="Genomic_DNA"/>
</dbReference>